<dbReference type="Proteomes" id="UP000625780">
    <property type="component" value="Unassembled WGS sequence"/>
</dbReference>
<dbReference type="InterPro" id="IPR025667">
    <property type="entry name" value="SprB_repeat"/>
</dbReference>
<proteinExistence type="predicted"/>
<keyword evidence="1" id="KW-0732">Signal</keyword>
<dbReference type="Pfam" id="PF13573">
    <property type="entry name" value="SprB"/>
    <property type="match status" value="15"/>
</dbReference>
<evidence type="ECO:0000256" key="1">
    <source>
        <dbReference type="SAM" id="SignalP"/>
    </source>
</evidence>
<evidence type="ECO:0000313" key="2">
    <source>
        <dbReference type="EMBL" id="GGD50176.1"/>
    </source>
</evidence>
<gene>
    <name evidence="2" type="ORF">GCM10011361_16010</name>
</gene>
<feature type="chain" id="PRO_5047478331" description="T9SS type B sorting domain-containing protein" evidence="1">
    <location>
        <begin position="24"/>
        <end position="4471"/>
    </location>
</feature>
<name>A0ABQ1QWR6_9FLAO</name>
<dbReference type="InterPro" id="IPR026341">
    <property type="entry name" value="T9SS_type_B"/>
</dbReference>
<dbReference type="EMBL" id="BMFH01000001">
    <property type="protein sequence ID" value="GGD50176.1"/>
    <property type="molecule type" value="Genomic_DNA"/>
</dbReference>
<reference evidence="3" key="1">
    <citation type="journal article" date="2019" name="Int. J. Syst. Evol. Microbiol.">
        <title>The Global Catalogue of Microorganisms (GCM) 10K type strain sequencing project: providing services to taxonomists for standard genome sequencing and annotation.</title>
        <authorList>
            <consortium name="The Broad Institute Genomics Platform"/>
            <consortium name="The Broad Institute Genome Sequencing Center for Infectious Disease"/>
            <person name="Wu L."/>
            <person name="Ma J."/>
        </authorList>
    </citation>
    <scope>NUCLEOTIDE SEQUENCE [LARGE SCALE GENOMIC DNA]</scope>
    <source>
        <strain evidence="3">CGMCC 1.12606</strain>
    </source>
</reference>
<feature type="signal peptide" evidence="1">
    <location>
        <begin position="1"/>
        <end position="23"/>
    </location>
</feature>
<comment type="caution">
    <text evidence="2">The sequence shown here is derived from an EMBL/GenBank/DDBJ whole genome shotgun (WGS) entry which is preliminary data.</text>
</comment>
<dbReference type="RefSeq" id="WP_188370154.1">
    <property type="nucleotide sequence ID" value="NZ_BMFH01000001.1"/>
</dbReference>
<accession>A0ABQ1QWR6</accession>
<dbReference type="NCBIfam" id="TIGR04131">
    <property type="entry name" value="Bac_Flav_CTERM"/>
    <property type="match status" value="1"/>
</dbReference>
<evidence type="ECO:0008006" key="4">
    <source>
        <dbReference type="Google" id="ProtNLM"/>
    </source>
</evidence>
<dbReference type="Gene3D" id="2.60.40.740">
    <property type="match status" value="1"/>
</dbReference>
<organism evidence="2 3">
    <name type="scientific">Muriicola marianensis</name>
    <dbReference type="NCBI Taxonomy" id="1324801"/>
    <lineage>
        <taxon>Bacteria</taxon>
        <taxon>Pseudomonadati</taxon>
        <taxon>Bacteroidota</taxon>
        <taxon>Flavobacteriia</taxon>
        <taxon>Flavobacteriales</taxon>
        <taxon>Flavobacteriaceae</taxon>
        <taxon>Muriicola</taxon>
    </lineage>
</organism>
<protein>
    <recommendedName>
        <fullName evidence="4">T9SS type B sorting domain-containing protein</fullName>
    </recommendedName>
</protein>
<keyword evidence="3" id="KW-1185">Reference proteome</keyword>
<dbReference type="Pfam" id="PF13585">
    <property type="entry name" value="CHU_C"/>
    <property type="match status" value="1"/>
</dbReference>
<evidence type="ECO:0000313" key="3">
    <source>
        <dbReference type="Proteomes" id="UP000625780"/>
    </source>
</evidence>
<sequence length="4471" mass="469739">MRLNFTRKILLAGIALFSFMGYAQEFTPFTVRYQNNIKGDLTFIANNIVNRDGGSGSTEPEDPYNATGNSSTYNDWLNMQYIDVDSDPSTFSSSSATFAFPNASCNLIRYAGLYWSATYPSEQAGQALGTNRQNDFNQVKFMVPGGSYVDITADAVIYDGFTSGDPSVQQNSPYACYADVTALITPLADPTGDYTVANVRSVVGSLSPGGGAAAGWTLVIVYENPTLTGKLITTFDGFARVRSANPTVDVNYSGFNTIPVGPVSATIGAAALEGDNRITGDQMLFRAASNPTFTNISDPVNPANNFFNSNITLDGAITNNRTPNSVNTLGYDTDMFLLNNPLNSVLPNSETDATIRFTSSGDQYYPFFNSFNVEIIEPNIVVEKTVEDIAGNDITGMGVNLGQLLDYVLAFQNIGNDDATNYVLRDVLPVNVTLDESNLVLPAGVTYVYDAINNEISFNIPDNIVEAGDPVREIRMRVRVAENCFDFVDACTDQIPNQAYSTYQGVINDNVITDDPSVSDFDACGFVTPGATNFLLDDLENCDYSRTVQLCGDDVLLDAGDNFDSYVWYRDENMDGVIDPGDTIIDDGDPDGDPSTQLVTEVGMYIVDKIVADPCKGFQEIITVENFGATQTNPIIDLINDPTNTVEGEIVTCPNDGELLPKVFLCGLNDTELIQVNIPDADSIEWEQLDTASCASAGADCANKNSGCTWNNVGTGSNWLATDPGEYRMIINYQNGCFTRFYFNIFKNPLNPQANVTDLICTSPGNITVTNMPADYEYQLLDATTGNILVPYSAGNGPSFTINSNGAYTVEMRQAGVTDGCIFRLENIGVLARDFQVDITTKDTDCTGLGEISISVLDVEPQYYYEISQGGTTVDTFGPSDDNNYTFENLNDGTYDVLVTTDDGCSYTEQVVINNLTDLTLTAQISQHISCREGNIQMDSDGGRTPHVYAIWSFVDESGTPVTSYSNPSDIPASEFQTSVIFDVLVPGDYTFVVVDKNNCFAISNTVTIVLVPEIEYDPATIIDETCFGAADGTIQFNLTDTNGYQVEFFLLDEFGNELANNTSGVFTGLAQGDYTIRLDQSKGGATCEFFEDYTVSGPSNALSGDAVLVQAYTCLQDGIIEAQNVTGGTAPYEYSIDGVNFVSGAGSETFTGLTPGSYTITIRDANGCIITTNTVTIDPTNGPTDISFAATTPTCPALTSDLTLTVTGGTAPLTYEIIAPAPVNNGNNNVFTGLSPDTYTFQVTDVNGCSYQENYTVPSVAPIQVSGVLVSNVTCFGGADGEVSYSVAGFNSTYSYSVNGGAAVTGQSAATISLTGLTAGDYTVLVTDEVTNCTDSETITVSEPAAALSFTFTSTPLTCASDASVTITASGGWGGYSYQLEQPDTTALGPQGSNVFSGLTQTGTYTISVTDSEGCVETDTFVISAPANPALTLDPATDLCYDPSTGVTLNANVTGGVGPYSYSLNGGANQSSNVFANLTPGSYTVVVTDSYGCTATSNTVTIEPQLTLNGVLTKELDCTASPDAVIDVTINGGYAPFSYQVNGGGSVAVVGNTFTFTTAVDGSFTFLVTDNEGCTAQTTIVVDPITNPVATHTATDPTCDSNADGSVEILIDPNFGTAPYQVDFDGAGFSNQTVYSNLPAGTYNYVVRDSKSCTYNGSVTLTAPNPISADAVIIQNYTCLQTGSIQAQNVTGGTPGYTYSIDGVTFQASDTFTGLTDGAYTITVMDSNGCTFVTASAVIPPLDPPTDISFAATPPNCPAQTSDITLTVTGGVGAITYEIIAPVAVNNGNNNVFTGLAPDTYTFRVTDSNGCSYDENFTLNPVAQVQVAGVLVSDVSCVGAADGAIDFTVSDFATTYSYTVNGGAAVTGQSAATINLTGLVAGNYTIIVTDETTNCTDTDTITVSEPANPLAFTFVVSPLTCTTDASVTITATDGWGGYTYELVQPDTSTLGPQALNSFYGLNQLGTYTINVTDAGGCTVSDTFDIVTPANPVASIDAASTLCYSSTSPATIVVGATGGLAPYYYSINGGPTQTSNTFSDLIPGNYTFTVLDSNGCTDDIAVTIEPEVTLTATLVKDLDCSASFDAVVDVTTAGGYSPFTYEINVDGAGYVAYGGGFPYTTTTPGTYQFRVTDSQGCTAESNVITVTPVVNPVATAIVTDPNCFGDANGIVEIDIDPSFGVAPFEVSFDGSPFSAQTVYTGLSAGTYNYAVRDSKECTYTDTVTLTDPALFDANVTPIDVSCGGAGVGDIPGRIDINITSGGVPNFTYTLYDNLNNIVVTTGPNPIVNTPATSVSFDGLDFGDYYVRIIDANGCEYYENPVRVRANPFLTLNAAPAIVDCPTGGTVELSADGGSGSYTFSIYGSGVGPTTEVPGPGPLEETATFTGLNAGQTYIFQAIDDGTMCSSYVEVTIPTLSSIDVVADPVVTYVTCFGDTNGSISFQIEGYDGTVTDINYSILESLTNNPLGAPYTGTVTGPAGPGPTPVVNLTNIPPGDYVLYFEEATSPFCSNTYAFRILEPSPIVLNLVDNNNANCNEDAQVTVLATGGSGGFTYAFVQDGVAPVPGDFTASNYAELDPAVNTDWDVYAQDSNGCVSPVLDVTIATDPSPVISAAVLNQCAAPEGAFEVRVTLDNAGVGPYVISVNGGAYQSTSLVNAGDFVDFTGLSSGSYTYTVRDSNGCETTDSVTIYTPSSLAAEALVQPTCATNDGQVLLTPYGGSGVYTYELFLGAISVAGPQVSPLFTGLAPGVYTAYVYDTLVAGCGSSVSVELTVPTNVSFSITQTDVTCTGASDGTVTAILDPGMDNPPYEYELYDGTGLILLSGPQPDPTFTGLAAGNYEILVRSSRLCEDRIPFTITEPAPVDVVATATDFACDAGNAPTQAVITAVGSDGTAPYTYSIDGVNFFSSNTFNVNDTGAVQNFTVTIRDANGCTDTDNVTINPLPTITDVSVAQLVAITCSNDETVRLTVTGGSGDFDFDLLPLGSQPTQSPGAGVFTADFDLSAPGDYTFRVTDNVTGCWFTTVPYNIPPYDLIEVIATAVTPVTCFGDTDGELSIQVNNYLGNYTYQVFDGAGTPVTGVVPSDTSVNPRTISGLPAGNFYVEVIATDTPFCDDISNTITIGSPAAPVALAVTSNINANCNIGAQVSVQASGGTPGYQYAFMPTGNVPAAGDYSASASAVLNPATYPADYDIYVQDTNGCSTFITVTVDEDPLPTVTAPAFATDQCTSDGTSYSFTVVGTGVAPLEYSVGAGYQSSPTLTVSAPGTYTVTVRDANGCTDTDTITILPPLSLTPEVIAQPSCALNDGEVRITASGGSGSYEYDLLDGGGVSVIGGVPQASDTFSGLAPGNYTAVVYDTAGSGCDAQAPITLEAPTPVTFTYNKEDVSCAGGSDGFIQVVLDPSNDNPPYTYTLDDGVNPPVVQTSPLFNNLSAGSYDITVTSDRNCTHTETVIINEPLPLSVTASATTFACNPDNSVAQAVITAVATDGTAPYSYSIDGVNFFSNNTFNINDTGVVQNITVTVRDDNGCIATDMVTIDPLNVFTAVVTQVTAISCVNPEQVLVTISDDGNPGNTYTVEALPIGNPNATLTGTPTNVTAEFDLSAVGTYVFRITDNATGCYFTTAPYEILPYDTIDVVATATAPVVCYGDSNGAAEINISGFTGTYNYEVFTSAGVSTGMVGSADTSTNPLAINSLPAGNYFVRVTETAYPFCVEDSNIITIVSPSSALTAIVSEIANVTCTNDQGEILVDPSGGYAPYDIVLTNTTTGQVYTANGVNSQTFTGLSAGNFTVDVTDAGGCVLNDTITLTQPSPITADITATPTTLVCYGDTNATVTAINVLGGQGVYQYQLNYYDPTGTVIDFTSGGQTSPVFNNLGAGIYSITVSDGWNCDVETVQVTISEPSDVESSLIQATAMTCTNDAEIILTATGGTGPYEYSTDNVVFSPMSAGNTHTFTVTPGAYQYYVRDSFGCEANISNQVTVDPVPPLMIDLDLSAAVINCTGEATATIIADATGGLGNYNYELYSDAALTNLLAGPQTDGEFNNLLAGSYYIRVTSGDCVEVTSEILITDPVPLQIDTQEFTNVTCAGEADGTITVEVSGGTGNILYAISPNLNQFDTVNYFDRLAPGVYDVIAQDVNGCFLTFQFTITEPSPVTATFVAEPEICAGSEDGTITVNVSGGTAPYRTALNTTVDSAFVQDQFFYSDLAAGTYVVFIRDANDCETNVIVEIEPGVNLNGVVTPVYECTGNIPDNYINVTMEDPSVLGSIMYALDSTDPADMQLNPDFTNIPPGSHYVAISHANGCMITLDFEIDSFEPLTLTLEQNNINEITAVAAGGSPPYTFYFNGDDNGEDNTYYITETATHTVRVVDSLGCEMEAQIFMEFIDIEIPNFFTPDGDGMNDLWIPRNMEGFPEILIKIFDRYGREIGVMSIDHTGWDGTYKGNELPTGDYWYIVKLNGERDHREFVGHFTLYR</sequence>